<reference evidence="1" key="1">
    <citation type="submission" date="2018-02" db="EMBL/GenBank/DDBJ databases">
        <title>Rhizophora mucronata_Transcriptome.</title>
        <authorList>
            <person name="Meera S.P."/>
            <person name="Sreeshan A."/>
            <person name="Augustine A."/>
        </authorList>
    </citation>
    <scope>NUCLEOTIDE SEQUENCE</scope>
    <source>
        <tissue evidence="1">Leaf</tissue>
    </source>
</reference>
<sequence length="32" mass="3788">MSDHQNKVRLKTSVSDVKQIKDFFNFCIMLKS</sequence>
<evidence type="ECO:0000313" key="1">
    <source>
        <dbReference type="EMBL" id="MBX62247.1"/>
    </source>
</evidence>
<dbReference type="EMBL" id="GGEC01081763">
    <property type="protein sequence ID" value="MBX62247.1"/>
    <property type="molecule type" value="Transcribed_RNA"/>
</dbReference>
<organism evidence="1">
    <name type="scientific">Rhizophora mucronata</name>
    <name type="common">Asiatic mangrove</name>
    <dbReference type="NCBI Taxonomy" id="61149"/>
    <lineage>
        <taxon>Eukaryota</taxon>
        <taxon>Viridiplantae</taxon>
        <taxon>Streptophyta</taxon>
        <taxon>Embryophyta</taxon>
        <taxon>Tracheophyta</taxon>
        <taxon>Spermatophyta</taxon>
        <taxon>Magnoliopsida</taxon>
        <taxon>eudicotyledons</taxon>
        <taxon>Gunneridae</taxon>
        <taxon>Pentapetalae</taxon>
        <taxon>rosids</taxon>
        <taxon>fabids</taxon>
        <taxon>Malpighiales</taxon>
        <taxon>Rhizophoraceae</taxon>
        <taxon>Rhizophora</taxon>
    </lineage>
</organism>
<name>A0A2P2Q5I2_RHIMU</name>
<dbReference type="AlphaFoldDB" id="A0A2P2Q5I2"/>
<accession>A0A2P2Q5I2</accession>
<proteinExistence type="predicted"/>
<protein>
    <submittedName>
        <fullName evidence="1">Uncharacterized protein</fullName>
    </submittedName>
</protein>